<accession>A0AA39HDG1</accession>
<organism evidence="1 2">
    <name type="scientific">Steinernema hermaphroditum</name>
    <dbReference type="NCBI Taxonomy" id="289476"/>
    <lineage>
        <taxon>Eukaryota</taxon>
        <taxon>Metazoa</taxon>
        <taxon>Ecdysozoa</taxon>
        <taxon>Nematoda</taxon>
        <taxon>Chromadorea</taxon>
        <taxon>Rhabditida</taxon>
        <taxon>Tylenchina</taxon>
        <taxon>Panagrolaimomorpha</taxon>
        <taxon>Strongyloidoidea</taxon>
        <taxon>Steinernematidae</taxon>
        <taxon>Steinernema</taxon>
    </lineage>
</organism>
<proteinExistence type="predicted"/>
<sequence length="94" mass="10494">MNSVLLATEPRWRLPRFGQKQAARVSITLREVKKFVLFSTPPESARRTETAWLTCASGKDSKVLVLRPHFFAAAINLLVATQIPSSAPLMDLML</sequence>
<dbReference type="EMBL" id="JAUCMV010000004">
    <property type="protein sequence ID" value="KAK0403823.1"/>
    <property type="molecule type" value="Genomic_DNA"/>
</dbReference>
<reference evidence="1" key="1">
    <citation type="submission" date="2023-06" db="EMBL/GenBank/DDBJ databases">
        <title>Genomic analysis of the entomopathogenic nematode Steinernema hermaphroditum.</title>
        <authorList>
            <person name="Schwarz E.M."/>
            <person name="Heppert J.K."/>
            <person name="Baniya A."/>
            <person name="Schwartz H.T."/>
            <person name="Tan C.-H."/>
            <person name="Antoshechkin I."/>
            <person name="Sternberg P.W."/>
            <person name="Goodrich-Blair H."/>
            <person name="Dillman A.R."/>
        </authorList>
    </citation>
    <scope>NUCLEOTIDE SEQUENCE</scope>
    <source>
        <strain evidence="1">PS9179</strain>
        <tissue evidence="1">Whole animal</tissue>
    </source>
</reference>
<protein>
    <submittedName>
        <fullName evidence="1">Uncharacterized protein</fullName>
    </submittedName>
</protein>
<comment type="caution">
    <text evidence="1">The sequence shown here is derived from an EMBL/GenBank/DDBJ whole genome shotgun (WGS) entry which is preliminary data.</text>
</comment>
<evidence type="ECO:0000313" key="2">
    <source>
        <dbReference type="Proteomes" id="UP001175271"/>
    </source>
</evidence>
<evidence type="ECO:0000313" key="1">
    <source>
        <dbReference type="EMBL" id="KAK0403823.1"/>
    </source>
</evidence>
<dbReference type="AlphaFoldDB" id="A0AA39HDG1"/>
<gene>
    <name evidence="1" type="ORF">QR680_017140</name>
</gene>
<dbReference type="Proteomes" id="UP001175271">
    <property type="component" value="Unassembled WGS sequence"/>
</dbReference>
<name>A0AA39HDG1_9BILA</name>
<keyword evidence="2" id="KW-1185">Reference proteome</keyword>